<name>A0A179H1E4_PURLI</name>
<sequence>MYWGVLGISLLFTALGAEGRGSRDGRAAGPTLTVKVNTTLTSYGWGERAVTLTVFYNGTQVADRIVADAGSMKSIDLNPVDADEHVKYSARLWEVDDVKPNTNLTGQAVLSAIRSSSRGSSFPITVTAYARDRNTGRLGVLKRVETMVRWESVSYRQTNSHKFRQPRTISVAALPDAEGERDRLRQAHLWADFMPTGFYLNPGNAVHVKVNKRSPERGPMLDILVGTPGLIDPLRPEETLPLELESHPFGKDQDEISVTSKEGGIMYIRYTHGAGEKPPRAIKVTIEGEAAQPFPFFREEITTIEEWEEMLKETTVPFAELSGERIILTGLAESARAAAEDPSHDQQALLRTYKDIVEAQDAISGLHSTGWIINPRDMPSPLRPMVVHGKWDYLARASAQDYRVALSKYWAHEMWSSAYLVRSWTIWHELGRQRQHVDTWSWGAVKNISADIYALATRRVLPEIPEHERKHGTADEWRSAQEYLTSRRRVFDIEDDVVVDPYTYEPLPVRLVMFEQLREVFGNEFYHRLHKRSRRARVQASDADKKHWFMCEASDLAQQDLTEFFVKWGLDPEWRTVREMGNYPKPREDFTRRAVYQKRVGADRVDG</sequence>
<dbReference type="EMBL" id="LSBH01000007">
    <property type="protein sequence ID" value="OAQ76059.1"/>
    <property type="molecule type" value="Genomic_DNA"/>
</dbReference>
<evidence type="ECO:0000313" key="5">
    <source>
        <dbReference type="Proteomes" id="UP000078340"/>
    </source>
</evidence>
<dbReference type="SMART" id="SM01276">
    <property type="entry name" value="M60-like"/>
    <property type="match status" value="1"/>
</dbReference>
<dbReference type="PANTHER" id="PTHR15730">
    <property type="entry name" value="EXPERIMENTAL AUTOIMMUNE PROSTATITIS ANTIGEN 2-RELATED"/>
    <property type="match status" value="1"/>
</dbReference>
<feature type="chain" id="PRO_5010068191" evidence="1">
    <location>
        <begin position="20"/>
        <end position="607"/>
    </location>
</feature>
<comment type="caution">
    <text evidence="4">The sequence shown here is derived from an EMBL/GenBank/DDBJ whole genome shotgun (WGS) entry which is preliminary data.</text>
</comment>
<feature type="domain" description="Peptidase M60" evidence="2">
    <location>
        <begin position="191"/>
        <end position="522"/>
    </location>
</feature>
<dbReference type="PANTHER" id="PTHR15730:SF5">
    <property type="entry name" value="SI:CH211-210B2.2-RELATED"/>
    <property type="match status" value="1"/>
</dbReference>
<dbReference type="InterPro" id="IPR035423">
    <property type="entry name" value="M60-like_N"/>
</dbReference>
<keyword evidence="1" id="KW-0732">Signal</keyword>
<dbReference type="Proteomes" id="UP000078240">
    <property type="component" value="Unassembled WGS sequence"/>
</dbReference>
<dbReference type="Proteomes" id="UP000078340">
    <property type="component" value="Unassembled WGS sequence"/>
</dbReference>
<dbReference type="Pfam" id="PF17291">
    <property type="entry name" value="M60-like_N"/>
    <property type="match status" value="1"/>
</dbReference>
<dbReference type="EMBL" id="LSBI01000008">
    <property type="protein sequence ID" value="OAQ83209.1"/>
    <property type="molecule type" value="Genomic_DNA"/>
</dbReference>
<dbReference type="PROSITE" id="PS51723">
    <property type="entry name" value="PEPTIDASE_M60"/>
    <property type="match status" value="1"/>
</dbReference>
<gene>
    <name evidence="3" type="ORF">VFPBJ_08419</name>
    <name evidence="4" type="ORF">VFPFJ_09012</name>
</gene>
<dbReference type="AlphaFoldDB" id="A0A179H1E4"/>
<proteinExistence type="predicted"/>
<evidence type="ECO:0000313" key="3">
    <source>
        <dbReference type="EMBL" id="OAQ76059.1"/>
    </source>
</evidence>
<reference evidence="4 5" key="1">
    <citation type="submission" date="2016-02" db="EMBL/GenBank/DDBJ databases">
        <title>Biosynthesis of antibiotic leucinostatins and their inhibition on Phytophthora in bio-control Purpureocillium lilacinum.</title>
        <authorList>
            <person name="Wang G."/>
            <person name="Liu Z."/>
            <person name="Lin R."/>
            <person name="Li E."/>
            <person name="Mao Z."/>
            <person name="Ling J."/>
            <person name="Yin W."/>
            <person name="Xie B."/>
        </authorList>
    </citation>
    <scope>NUCLEOTIDE SEQUENCE [LARGE SCALE GENOMIC DNA]</scope>
    <source>
        <strain evidence="3">PLBJ-1</strain>
        <strain evidence="4">PLFJ-1</strain>
    </source>
</reference>
<dbReference type="KEGG" id="plj:28891134"/>
<feature type="signal peptide" evidence="1">
    <location>
        <begin position="1"/>
        <end position="19"/>
    </location>
</feature>
<dbReference type="Gene3D" id="1.10.390.30">
    <property type="entry name" value="Peptidase M60, enhancin-like domain 3"/>
    <property type="match status" value="1"/>
</dbReference>
<dbReference type="GeneID" id="28891134"/>
<accession>A0A179H1E4</accession>
<dbReference type="Gene3D" id="2.60.120.1250">
    <property type="entry name" value="Peptidase M60, enhancin-like domain 1"/>
    <property type="match status" value="1"/>
</dbReference>
<dbReference type="Pfam" id="PF13402">
    <property type="entry name" value="Peptidase_M60"/>
    <property type="match status" value="1"/>
</dbReference>
<organism evidence="4 5">
    <name type="scientific">Purpureocillium lilacinum</name>
    <name type="common">Paecilomyces lilacinus</name>
    <dbReference type="NCBI Taxonomy" id="33203"/>
    <lineage>
        <taxon>Eukaryota</taxon>
        <taxon>Fungi</taxon>
        <taxon>Dikarya</taxon>
        <taxon>Ascomycota</taxon>
        <taxon>Pezizomycotina</taxon>
        <taxon>Sordariomycetes</taxon>
        <taxon>Hypocreomycetidae</taxon>
        <taxon>Hypocreales</taxon>
        <taxon>Ophiocordycipitaceae</taxon>
        <taxon>Purpureocillium</taxon>
    </lineage>
</organism>
<evidence type="ECO:0000256" key="1">
    <source>
        <dbReference type="SAM" id="SignalP"/>
    </source>
</evidence>
<evidence type="ECO:0000313" key="4">
    <source>
        <dbReference type="EMBL" id="OAQ83209.1"/>
    </source>
</evidence>
<dbReference type="Gene3D" id="3.40.390.80">
    <property type="entry name" value="Peptidase M60, enhancin-like domain 2"/>
    <property type="match status" value="1"/>
</dbReference>
<dbReference type="InterPro" id="IPR051244">
    <property type="entry name" value="TCAF"/>
</dbReference>
<protein>
    <submittedName>
        <fullName evidence="4">Cell wall associated protein</fullName>
    </submittedName>
</protein>
<dbReference type="InterPro" id="IPR031161">
    <property type="entry name" value="Peptidase_M60_dom"/>
</dbReference>
<dbReference type="RefSeq" id="XP_018175837.1">
    <property type="nucleotide sequence ID" value="XM_018326085.1"/>
</dbReference>
<dbReference type="InterPro" id="IPR042279">
    <property type="entry name" value="Pep_M60_3"/>
</dbReference>
<evidence type="ECO:0000259" key="2">
    <source>
        <dbReference type="PROSITE" id="PS51723"/>
    </source>
</evidence>